<name>A0A8J7HB72_9FIRM</name>
<dbReference type="RefSeq" id="WP_197659901.1">
    <property type="nucleotide sequence ID" value="NZ_JAEAGR010000002.1"/>
</dbReference>
<gene>
    <name evidence="1" type="ORF">I5677_02015</name>
</gene>
<reference evidence="1" key="1">
    <citation type="submission" date="2020-12" db="EMBL/GenBank/DDBJ databases">
        <title>M. sibirica DSM 26468T genome.</title>
        <authorList>
            <person name="Thieme N."/>
            <person name="Rettenmaier R."/>
            <person name="Zverlov V."/>
            <person name="Liebl W."/>
        </authorList>
    </citation>
    <scope>NUCLEOTIDE SEQUENCE</scope>
    <source>
        <strain evidence="1">DSM 26468</strain>
    </source>
</reference>
<dbReference type="Proteomes" id="UP000623269">
    <property type="component" value="Unassembled WGS sequence"/>
</dbReference>
<dbReference type="AlphaFoldDB" id="A0A8J7HB72"/>
<sequence length="147" mass="17006">MRRVLLLIVLSFLIMGCSKKSIQTIDTSTWKHIVDKEWSNFDSFAGSGFYFYEEDSVGYCVYMIYGSGLPVIYEYTSKVEIKEEGLISIKLPENILISDSNNNVIDKDKTVVTYLEFNDGVIKYGDMEFKNINDSFNRYDDNDTYTN</sequence>
<evidence type="ECO:0000313" key="1">
    <source>
        <dbReference type="EMBL" id="MBH1939667.1"/>
    </source>
</evidence>
<organism evidence="1 2">
    <name type="scientific">Mobilitalea sibirica</name>
    <dbReference type="NCBI Taxonomy" id="1462919"/>
    <lineage>
        <taxon>Bacteria</taxon>
        <taxon>Bacillati</taxon>
        <taxon>Bacillota</taxon>
        <taxon>Clostridia</taxon>
        <taxon>Lachnospirales</taxon>
        <taxon>Lachnospiraceae</taxon>
        <taxon>Mobilitalea</taxon>
    </lineage>
</organism>
<dbReference type="PROSITE" id="PS51257">
    <property type="entry name" value="PROKAR_LIPOPROTEIN"/>
    <property type="match status" value="1"/>
</dbReference>
<protein>
    <recommendedName>
        <fullName evidence="3">Lipoprotein</fullName>
    </recommendedName>
</protein>
<evidence type="ECO:0000313" key="2">
    <source>
        <dbReference type="Proteomes" id="UP000623269"/>
    </source>
</evidence>
<dbReference type="EMBL" id="JAEAGR010000002">
    <property type="protein sequence ID" value="MBH1939667.1"/>
    <property type="molecule type" value="Genomic_DNA"/>
</dbReference>
<accession>A0A8J7HB72</accession>
<keyword evidence="2" id="KW-1185">Reference proteome</keyword>
<evidence type="ECO:0008006" key="3">
    <source>
        <dbReference type="Google" id="ProtNLM"/>
    </source>
</evidence>
<proteinExistence type="predicted"/>
<comment type="caution">
    <text evidence="1">The sequence shown here is derived from an EMBL/GenBank/DDBJ whole genome shotgun (WGS) entry which is preliminary data.</text>
</comment>